<feature type="chain" id="PRO_5044865431" description="Ig-like domain-containing protein" evidence="2">
    <location>
        <begin position="21"/>
        <end position="230"/>
    </location>
</feature>
<feature type="signal peptide" evidence="2">
    <location>
        <begin position="1"/>
        <end position="20"/>
    </location>
</feature>
<accession>A0ABD0WXB7</accession>
<dbReference type="Pfam" id="PF07686">
    <property type="entry name" value="V-set"/>
    <property type="match status" value="1"/>
</dbReference>
<gene>
    <name evidence="4" type="ORF">UPYG_G00152650</name>
</gene>
<keyword evidence="1" id="KW-0472">Membrane</keyword>
<evidence type="ECO:0000256" key="1">
    <source>
        <dbReference type="SAM" id="Phobius"/>
    </source>
</evidence>
<reference evidence="4 5" key="1">
    <citation type="submission" date="2024-06" db="EMBL/GenBank/DDBJ databases">
        <authorList>
            <person name="Pan Q."/>
            <person name="Wen M."/>
            <person name="Jouanno E."/>
            <person name="Zahm M."/>
            <person name="Klopp C."/>
            <person name="Cabau C."/>
            <person name="Louis A."/>
            <person name="Berthelot C."/>
            <person name="Parey E."/>
            <person name="Roest Crollius H."/>
            <person name="Montfort J."/>
            <person name="Robinson-Rechavi M."/>
            <person name="Bouchez O."/>
            <person name="Lampietro C."/>
            <person name="Lopez Roques C."/>
            <person name="Donnadieu C."/>
            <person name="Postlethwait J."/>
            <person name="Bobe J."/>
            <person name="Verreycken H."/>
            <person name="Guiguen Y."/>
        </authorList>
    </citation>
    <scope>NUCLEOTIDE SEQUENCE [LARGE SCALE GENOMIC DNA]</scope>
    <source>
        <strain evidence="4">Up_M1</strain>
        <tissue evidence="4">Testis</tissue>
    </source>
</reference>
<dbReference type="EMBL" id="JAGEUA010000004">
    <property type="protein sequence ID" value="KAL0985080.1"/>
    <property type="molecule type" value="Genomic_DNA"/>
</dbReference>
<keyword evidence="2" id="KW-0732">Signal</keyword>
<protein>
    <recommendedName>
        <fullName evidence="3">Ig-like domain-containing protein</fullName>
    </recommendedName>
</protein>
<evidence type="ECO:0000259" key="3">
    <source>
        <dbReference type="PROSITE" id="PS50835"/>
    </source>
</evidence>
<evidence type="ECO:0000256" key="2">
    <source>
        <dbReference type="SAM" id="SignalP"/>
    </source>
</evidence>
<keyword evidence="1" id="KW-0812">Transmembrane</keyword>
<dbReference type="Gene3D" id="2.60.40.10">
    <property type="entry name" value="Immunoglobulins"/>
    <property type="match status" value="1"/>
</dbReference>
<dbReference type="Proteomes" id="UP001557470">
    <property type="component" value="Unassembled WGS sequence"/>
</dbReference>
<dbReference type="InterPro" id="IPR036179">
    <property type="entry name" value="Ig-like_dom_sf"/>
</dbReference>
<keyword evidence="5" id="KW-1185">Reference proteome</keyword>
<evidence type="ECO:0000313" key="4">
    <source>
        <dbReference type="EMBL" id="KAL0985080.1"/>
    </source>
</evidence>
<organism evidence="4 5">
    <name type="scientific">Umbra pygmaea</name>
    <name type="common">Eastern mudminnow</name>
    <dbReference type="NCBI Taxonomy" id="75934"/>
    <lineage>
        <taxon>Eukaryota</taxon>
        <taxon>Metazoa</taxon>
        <taxon>Chordata</taxon>
        <taxon>Craniata</taxon>
        <taxon>Vertebrata</taxon>
        <taxon>Euteleostomi</taxon>
        <taxon>Actinopterygii</taxon>
        <taxon>Neopterygii</taxon>
        <taxon>Teleostei</taxon>
        <taxon>Protacanthopterygii</taxon>
        <taxon>Esociformes</taxon>
        <taxon>Umbridae</taxon>
        <taxon>Umbra</taxon>
    </lineage>
</organism>
<dbReference type="SMART" id="SM00409">
    <property type="entry name" value="IG"/>
    <property type="match status" value="1"/>
</dbReference>
<dbReference type="PROSITE" id="PS50835">
    <property type="entry name" value="IG_LIKE"/>
    <property type="match status" value="1"/>
</dbReference>
<dbReference type="InterPro" id="IPR003599">
    <property type="entry name" value="Ig_sub"/>
</dbReference>
<feature type="transmembrane region" description="Helical" evidence="1">
    <location>
        <begin position="105"/>
        <end position="129"/>
    </location>
</feature>
<dbReference type="SUPFAM" id="SSF48726">
    <property type="entry name" value="Immunoglobulin"/>
    <property type="match status" value="1"/>
</dbReference>
<name>A0ABD0WXB7_UMBPY</name>
<dbReference type="InterPro" id="IPR007110">
    <property type="entry name" value="Ig-like_dom"/>
</dbReference>
<proteinExistence type="predicted"/>
<feature type="domain" description="Ig-like" evidence="3">
    <location>
        <begin position="1"/>
        <end position="94"/>
    </location>
</feature>
<dbReference type="InterPro" id="IPR013783">
    <property type="entry name" value="Ig-like_fold"/>
</dbReference>
<dbReference type="AlphaFoldDB" id="A0ABD0WXB7"/>
<evidence type="ECO:0000313" key="5">
    <source>
        <dbReference type="Proteomes" id="UP001557470"/>
    </source>
</evidence>
<sequence>MVTMETSAIILLGCITITHSSDPISFKQSVTGYRGEDITLDCKLLTGHLIQEKLVFADNSSLTINNLEINNTGTYTCMMTAFPGGSFERNITLSVQLDHGTLSSAMVFGIVTAVLLVIFTMTVIVYLIISKKRRGSLFNSIISIDPHGLVVNADRTRTGRDEDLVYSDIKIAKNRAYIPSREDQQHEKDEQEDIVTYAAVAVGNRRPVGEDIDYYKVVPKDQDVDDDWTI</sequence>
<dbReference type="InterPro" id="IPR013106">
    <property type="entry name" value="Ig_V-set"/>
</dbReference>
<keyword evidence="1" id="KW-1133">Transmembrane helix</keyword>
<comment type="caution">
    <text evidence="4">The sequence shown here is derived from an EMBL/GenBank/DDBJ whole genome shotgun (WGS) entry which is preliminary data.</text>
</comment>